<evidence type="ECO:0000256" key="2">
    <source>
        <dbReference type="ARBA" id="ARBA00034247"/>
    </source>
</evidence>
<gene>
    <name evidence="5" type="ORF">CBP34_04765</name>
</gene>
<organism evidence="5 6">
    <name type="scientific">Acidovorax carolinensis</name>
    <dbReference type="NCBI Taxonomy" id="553814"/>
    <lineage>
        <taxon>Bacteria</taxon>
        <taxon>Pseudomonadati</taxon>
        <taxon>Pseudomonadota</taxon>
        <taxon>Betaproteobacteria</taxon>
        <taxon>Burkholderiales</taxon>
        <taxon>Comamonadaceae</taxon>
        <taxon>Acidovorax</taxon>
    </lineage>
</organism>
<dbReference type="FunFam" id="3.30.70.270:FF:000001">
    <property type="entry name" value="Diguanylate cyclase domain protein"/>
    <property type="match status" value="1"/>
</dbReference>
<reference evidence="5 6" key="1">
    <citation type="submission" date="2017-05" db="EMBL/GenBank/DDBJ databases">
        <title>Polyphasic characterization of four soil-derived phenanthrene-degrading Acidovorax strains and proposal of Acidovorax phenanthrenivorans sp. nov.</title>
        <authorList>
            <person name="Singleton D.R."/>
            <person name="Lee J."/>
            <person name="Dickey A.N."/>
            <person name="Stroud A."/>
            <person name="Scholl E.H."/>
            <person name="Wright F.A."/>
            <person name="Aitken M.D."/>
        </authorList>
    </citation>
    <scope>NUCLEOTIDE SEQUENCE [LARGE SCALE GENOMIC DNA]</scope>
    <source>
        <strain evidence="5">NA3</strain>
    </source>
</reference>
<feature type="transmembrane region" description="Helical" evidence="3">
    <location>
        <begin position="145"/>
        <end position="164"/>
    </location>
</feature>
<name>A0A240U137_9BURK</name>
<dbReference type="CDD" id="cd01949">
    <property type="entry name" value="GGDEF"/>
    <property type="match status" value="1"/>
</dbReference>
<dbReference type="Proteomes" id="UP000194432">
    <property type="component" value="Chromosome 1"/>
</dbReference>
<feature type="transmembrane region" description="Helical" evidence="3">
    <location>
        <begin position="82"/>
        <end position="112"/>
    </location>
</feature>
<dbReference type="PANTHER" id="PTHR45138:SF9">
    <property type="entry name" value="DIGUANYLATE CYCLASE DGCM-RELATED"/>
    <property type="match status" value="1"/>
</dbReference>
<feature type="domain" description="GGDEF" evidence="4">
    <location>
        <begin position="236"/>
        <end position="369"/>
    </location>
</feature>
<keyword evidence="6" id="KW-1185">Reference proteome</keyword>
<evidence type="ECO:0000313" key="6">
    <source>
        <dbReference type="Proteomes" id="UP000194432"/>
    </source>
</evidence>
<sequence length="387" mass="42263">MTAVPAATTHWVVRMNHRNRSASWLIFVAVLSLHFLEHGYGPWTWGLMVLQFLVYPHAVYLRARHARDPLAAEIQNMLLDSFCFGLWAAALGFPLWIVYTLVICGCINMTAFRALKGVLQALACAAAGAVLVVAVDGWRFSPDTSLRVSALSMLCLSVYLVLFARDAHTRTVTLSTTRARLRQSEAALQGQLQAVQSLQAQLTEQAHRDPLTGLYNRRYLNAAMQWEIDGCAREGATLALLLFDLDHFKQINDRFGHAAGDEVLCQIAALLQQSMRPSDICCRYGGEEFLLLLPGMALQTAVERAQALRQQVAQRRWLAEGQPVDVTLSVGVACAHDATIAPAALIALADRALYQAKAEGRNRVCVVGATPAAEAEGVSTTPMVPAA</sequence>
<keyword evidence="3" id="KW-0472">Membrane</keyword>
<dbReference type="InterPro" id="IPR000160">
    <property type="entry name" value="GGDEF_dom"/>
</dbReference>
<accession>A0A240U137</accession>
<dbReference type="SMART" id="SM00267">
    <property type="entry name" value="GGDEF"/>
    <property type="match status" value="1"/>
</dbReference>
<dbReference type="GO" id="GO:0005886">
    <property type="term" value="C:plasma membrane"/>
    <property type="evidence" value="ECO:0007669"/>
    <property type="project" value="TreeGrafter"/>
</dbReference>
<dbReference type="GO" id="GO:1902201">
    <property type="term" value="P:negative regulation of bacterial-type flagellum-dependent cell motility"/>
    <property type="evidence" value="ECO:0007669"/>
    <property type="project" value="TreeGrafter"/>
</dbReference>
<evidence type="ECO:0000313" key="5">
    <source>
        <dbReference type="EMBL" id="ART51117.1"/>
    </source>
</evidence>
<evidence type="ECO:0000256" key="1">
    <source>
        <dbReference type="ARBA" id="ARBA00012528"/>
    </source>
</evidence>
<dbReference type="EC" id="2.7.7.65" evidence="1"/>
<evidence type="ECO:0000259" key="4">
    <source>
        <dbReference type="PROSITE" id="PS50887"/>
    </source>
</evidence>
<dbReference type="PANTHER" id="PTHR45138">
    <property type="entry name" value="REGULATORY COMPONENTS OF SENSORY TRANSDUCTION SYSTEM"/>
    <property type="match status" value="1"/>
</dbReference>
<dbReference type="KEGG" id="acin:CBP34_04765"/>
<dbReference type="InterPro" id="IPR043128">
    <property type="entry name" value="Rev_trsase/Diguanyl_cyclase"/>
</dbReference>
<comment type="catalytic activity">
    <reaction evidence="2">
        <text>2 GTP = 3',3'-c-di-GMP + 2 diphosphate</text>
        <dbReference type="Rhea" id="RHEA:24898"/>
        <dbReference type="ChEBI" id="CHEBI:33019"/>
        <dbReference type="ChEBI" id="CHEBI:37565"/>
        <dbReference type="ChEBI" id="CHEBI:58805"/>
        <dbReference type="EC" id="2.7.7.65"/>
    </reaction>
</comment>
<proteinExistence type="predicted"/>
<dbReference type="PROSITE" id="PS50887">
    <property type="entry name" value="GGDEF"/>
    <property type="match status" value="1"/>
</dbReference>
<dbReference type="GO" id="GO:0043709">
    <property type="term" value="P:cell adhesion involved in single-species biofilm formation"/>
    <property type="evidence" value="ECO:0007669"/>
    <property type="project" value="TreeGrafter"/>
</dbReference>
<dbReference type="InterPro" id="IPR050469">
    <property type="entry name" value="Diguanylate_Cyclase"/>
</dbReference>
<dbReference type="EMBL" id="CP021361">
    <property type="protein sequence ID" value="ART51117.1"/>
    <property type="molecule type" value="Genomic_DNA"/>
</dbReference>
<keyword evidence="3" id="KW-0812">Transmembrane</keyword>
<dbReference type="SUPFAM" id="SSF55073">
    <property type="entry name" value="Nucleotide cyclase"/>
    <property type="match status" value="1"/>
</dbReference>
<protein>
    <recommendedName>
        <fullName evidence="1">diguanylate cyclase</fullName>
        <ecNumber evidence="1">2.7.7.65</ecNumber>
    </recommendedName>
</protein>
<evidence type="ECO:0000256" key="3">
    <source>
        <dbReference type="SAM" id="Phobius"/>
    </source>
</evidence>
<dbReference type="InterPro" id="IPR029787">
    <property type="entry name" value="Nucleotide_cyclase"/>
</dbReference>
<dbReference type="InterPro" id="IPR007894">
    <property type="entry name" value="MASE2"/>
</dbReference>
<keyword evidence="3" id="KW-1133">Transmembrane helix</keyword>
<dbReference type="Pfam" id="PF05230">
    <property type="entry name" value="MASE2"/>
    <property type="match status" value="1"/>
</dbReference>
<feature type="transmembrane region" description="Helical" evidence="3">
    <location>
        <begin position="21"/>
        <end position="37"/>
    </location>
</feature>
<feature type="transmembrane region" description="Helical" evidence="3">
    <location>
        <begin position="118"/>
        <end position="138"/>
    </location>
</feature>
<dbReference type="Gene3D" id="3.30.70.270">
    <property type="match status" value="1"/>
</dbReference>
<dbReference type="GO" id="GO:0052621">
    <property type="term" value="F:diguanylate cyclase activity"/>
    <property type="evidence" value="ECO:0007669"/>
    <property type="project" value="UniProtKB-EC"/>
</dbReference>
<dbReference type="Pfam" id="PF00990">
    <property type="entry name" value="GGDEF"/>
    <property type="match status" value="1"/>
</dbReference>
<dbReference type="AlphaFoldDB" id="A0A240U137"/>
<dbReference type="NCBIfam" id="TIGR00254">
    <property type="entry name" value="GGDEF"/>
    <property type="match status" value="1"/>
</dbReference>